<keyword evidence="1" id="KW-1133">Transmembrane helix</keyword>
<name>A0ABW5AW73_9FLAO</name>
<feature type="transmembrane region" description="Helical" evidence="1">
    <location>
        <begin position="107"/>
        <end position="127"/>
    </location>
</feature>
<organism evidence="2 3">
    <name type="scientific">Aquimarina celericrescens</name>
    <dbReference type="NCBI Taxonomy" id="1964542"/>
    <lineage>
        <taxon>Bacteria</taxon>
        <taxon>Pseudomonadati</taxon>
        <taxon>Bacteroidota</taxon>
        <taxon>Flavobacteriia</taxon>
        <taxon>Flavobacteriales</taxon>
        <taxon>Flavobacteriaceae</taxon>
        <taxon>Aquimarina</taxon>
    </lineage>
</organism>
<keyword evidence="3" id="KW-1185">Reference proteome</keyword>
<gene>
    <name evidence="2" type="ORF">ACFSJT_07850</name>
</gene>
<evidence type="ECO:0008006" key="4">
    <source>
        <dbReference type="Google" id="ProtNLM"/>
    </source>
</evidence>
<feature type="transmembrane region" description="Helical" evidence="1">
    <location>
        <begin position="139"/>
        <end position="159"/>
    </location>
</feature>
<reference evidence="3" key="1">
    <citation type="journal article" date="2019" name="Int. J. Syst. Evol. Microbiol.">
        <title>The Global Catalogue of Microorganisms (GCM) 10K type strain sequencing project: providing services to taxonomists for standard genome sequencing and annotation.</title>
        <authorList>
            <consortium name="The Broad Institute Genomics Platform"/>
            <consortium name="The Broad Institute Genome Sequencing Center for Infectious Disease"/>
            <person name="Wu L."/>
            <person name="Ma J."/>
        </authorList>
    </citation>
    <scope>NUCLEOTIDE SEQUENCE [LARGE SCALE GENOMIC DNA]</scope>
    <source>
        <strain evidence="3">DT92</strain>
    </source>
</reference>
<dbReference type="EMBL" id="JBHUHY010000004">
    <property type="protein sequence ID" value="MFD2186702.1"/>
    <property type="molecule type" value="Genomic_DNA"/>
</dbReference>
<sequence length="450" mass="53038">MLSNISLDLAFQKNHSYFMEVTQDISEKTTWSITTKITFRFFFVYMFLNIFPFPLYYIGSIIGEDDLFSFYSDWFEQLSIWIGKNILSIKYEMPTGPNGSGDTTTDYVFQFVITVVALVATVMWSILDRKRQSYDKIFLYLRTFVRYYLAFTMFSYGFYKVIPLQFSELSNFDLIKTVGNQSPMGLMWNFMEFSDTYTRFSGFVEVIAGIFLLYRRTVVLGTILTVAVMFNIFMMNMSYDIPVKLYSGLLTIMGIFLLIPDLKRILDFFILNKVVNSKTILPYTDKEKTKKAIIGLKIITVLFLFYYNINDAIEGEEKWGKKAKKPALYGIYEVESFVKNGDIMPPLTTDTIRWKRLIVGKRSLGIQTMDEKIKYFNEETDTIVKTLQITNRKDSTDIQRFIYKFKDSLYTFESIYKSDTLKIEAKKKEREEFLLINRGFHWINEFPFNR</sequence>
<proteinExistence type="predicted"/>
<accession>A0ABW5AW73</accession>
<comment type="caution">
    <text evidence="2">The sequence shown here is derived from an EMBL/GenBank/DDBJ whole genome shotgun (WGS) entry which is preliminary data.</text>
</comment>
<dbReference type="Proteomes" id="UP001597344">
    <property type="component" value="Unassembled WGS sequence"/>
</dbReference>
<feature type="transmembrane region" description="Helical" evidence="1">
    <location>
        <begin position="37"/>
        <end position="58"/>
    </location>
</feature>
<keyword evidence="1" id="KW-0472">Membrane</keyword>
<protein>
    <recommendedName>
        <fullName evidence="4">DoxX family protein</fullName>
    </recommendedName>
</protein>
<feature type="transmembrane region" description="Helical" evidence="1">
    <location>
        <begin position="219"/>
        <end position="239"/>
    </location>
</feature>
<feature type="transmembrane region" description="Helical" evidence="1">
    <location>
        <begin position="292"/>
        <end position="309"/>
    </location>
</feature>
<feature type="transmembrane region" description="Helical" evidence="1">
    <location>
        <begin position="245"/>
        <end position="262"/>
    </location>
</feature>
<dbReference type="RefSeq" id="WP_378319693.1">
    <property type="nucleotide sequence ID" value="NZ_JBHUHY010000004.1"/>
</dbReference>
<evidence type="ECO:0000313" key="2">
    <source>
        <dbReference type="EMBL" id="MFD2186702.1"/>
    </source>
</evidence>
<evidence type="ECO:0000256" key="1">
    <source>
        <dbReference type="SAM" id="Phobius"/>
    </source>
</evidence>
<evidence type="ECO:0000313" key="3">
    <source>
        <dbReference type="Proteomes" id="UP001597344"/>
    </source>
</evidence>
<keyword evidence="1" id="KW-0812">Transmembrane</keyword>